<feature type="transmembrane region" description="Helical" evidence="2">
    <location>
        <begin position="469"/>
        <end position="488"/>
    </location>
</feature>
<sequence length="563" mass="61625">MGRRRRRPTAHHLIRHHSTDPEETMTTEISPPDSAPLAPLTITYVDDPSVVARAASEDYSLHIVPRSWRSSRTSVAMAWFGLMSAMFFVVVGATVALAVGTIDSLIGIGMSVLAYALINSVAARFANETGTSVSLFSRVLFGRAGSAFAAALFGLTIAYYVVAEGSIVASALKAYFGVLPMAFWFLVVVLYQAPLAWRGVTTWLDKLNGLLLPLYALGLVGSVVWAIVKYGYHNEWLTYTPKSASSLGVPGWWYAFVVYMGVWVVTMMVWDFARFGRPQDAKVNGRTTFGAPFYVVTLLVNAMVGIFLAQTITISGALSENSAILGVVGMMGIWGLAWVLVSQTRVNSGNFYLSSTNFQNFFARTMKFSMPRTFWVVVVAVLVYLMMLTNVLSWIVVALQYQGVLIVGWVAVALTHILWMRLRRIPTDSLEFRPGRVPAVNPAGLGAWGVSAAIGVPMVAFGGTAGAVWAPPAAFVVAGLLYAVALRFSRPGWFTMARPHDPRDEVDDVWEARIRCHRCEDSYIAFETDRDPSAAHAPICLACASDDREFQRAAAKEAADRLR</sequence>
<dbReference type="PANTHER" id="PTHR30569">
    <property type="entry name" value="CYTOSINE TRANSPORTER CODB"/>
    <property type="match status" value="1"/>
</dbReference>
<feature type="compositionally biased region" description="Basic residues" evidence="1">
    <location>
        <begin position="1"/>
        <end position="16"/>
    </location>
</feature>
<dbReference type="Proteomes" id="UP001500635">
    <property type="component" value="Unassembled WGS sequence"/>
</dbReference>
<feature type="transmembrane region" description="Helical" evidence="2">
    <location>
        <begin position="323"/>
        <end position="341"/>
    </location>
</feature>
<feature type="transmembrane region" description="Helical" evidence="2">
    <location>
        <begin position="293"/>
        <end position="317"/>
    </location>
</feature>
<keyword evidence="2" id="KW-0472">Membrane</keyword>
<keyword evidence="2" id="KW-1133">Transmembrane helix</keyword>
<proteinExistence type="predicted"/>
<accession>A0ABP8K4P4</accession>
<feature type="transmembrane region" description="Helical" evidence="2">
    <location>
        <begin position="105"/>
        <end position="127"/>
    </location>
</feature>
<feature type="transmembrane region" description="Helical" evidence="2">
    <location>
        <begin position="403"/>
        <end position="422"/>
    </location>
</feature>
<feature type="transmembrane region" description="Helical" evidence="2">
    <location>
        <begin position="174"/>
        <end position="197"/>
    </location>
</feature>
<organism evidence="3 4">
    <name type="scientific">Tsukamurella soli</name>
    <dbReference type="NCBI Taxonomy" id="644556"/>
    <lineage>
        <taxon>Bacteria</taxon>
        <taxon>Bacillati</taxon>
        <taxon>Actinomycetota</taxon>
        <taxon>Actinomycetes</taxon>
        <taxon>Mycobacteriales</taxon>
        <taxon>Tsukamurellaceae</taxon>
        <taxon>Tsukamurella</taxon>
    </lineage>
</organism>
<evidence type="ECO:0000313" key="4">
    <source>
        <dbReference type="Proteomes" id="UP001500635"/>
    </source>
</evidence>
<dbReference type="InterPro" id="IPR030191">
    <property type="entry name" value="CodB"/>
</dbReference>
<feature type="transmembrane region" description="Helical" evidence="2">
    <location>
        <begin position="139"/>
        <end position="162"/>
    </location>
</feature>
<reference evidence="4" key="1">
    <citation type="journal article" date="2019" name="Int. J. Syst. Evol. Microbiol.">
        <title>The Global Catalogue of Microorganisms (GCM) 10K type strain sequencing project: providing services to taxonomists for standard genome sequencing and annotation.</title>
        <authorList>
            <consortium name="The Broad Institute Genomics Platform"/>
            <consortium name="The Broad Institute Genome Sequencing Center for Infectious Disease"/>
            <person name="Wu L."/>
            <person name="Ma J."/>
        </authorList>
    </citation>
    <scope>NUCLEOTIDE SEQUENCE [LARGE SCALE GENOMIC DNA]</scope>
    <source>
        <strain evidence="4">JCM 17688</strain>
    </source>
</reference>
<dbReference type="EMBL" id="BAABFR010000078">
    <property type="protein sequence ID" value="GAA4400259.1"/>
    <property type="molecule type" value="Genomic_DNA"/>
</dbReference>
<evidence type="ECO:0000256" key="1">
    <source>
        <dbReference type="SAM" id="MobiDB-lite"/>
    </source>
</evidence>
<feature type="transmembrane region" description="Helical" evidence="2">
    <location>
        <begin position="443"/>
        <end position="463"/>
    </location>
</feature>
<protein>
    <submittedName>
        <fullName evidence="3">Allantoin permease</fullName>
    </submittedName>
</protein>
<keyword evidence="4" id="KW-1185">Reference proteome</keyword>
<feature type="transmembrane region" description="Helical" evidence="2">
    <location>
        <begin position="76"/>
        <end position="99"/>
    </location>
</feature>
<evidence type="ECO:0000313" key="3">
    <source>
        <dbReference type="EMBL" id="GAA4400259.1"/>
    </source>
</evidence>
<dbReference type="PANTHER" id="PTHR30569:SF0">
    <property type="entry name" value="CYTOSINE PERMEASE"/>
    <property type="match status" value="1"/>
</dbReference>
<feature type="transmembrane region" description="Helical" evidence="2">
    <location>
        <begin position="252"/>
        <end position="273"/>
    </location>
</feature>
<keyword evidence="2" id="KW-0812">Transmembrane</keyword>
<dbReference type="Gene3D" id="1.10.4160.10">
    <property type="entry name" value="Hydantoin permease"/>
    <property type="match status" value="1"/>
</dbReference>
<gene>
    <name evidence="3" type="ORF">GCM10023147_38740</name>
</gene>
<feature type="transmembrane region" description="Helical" evidence="2">
    <location>
        <begin position="209"/>
        <end position="232"/>
    </location>
</feature>
<feature type="region of interest" description="Disordered" evidence="1">
    <location>
        <begin position="1"/>
        <end position="32"/>
    </location>
</feature>
<name>A0ABP8K4P4_9ACTN</name>
<feature type="transmembrane region" description="Helical" evidence="2">
    <location>
        <begin position="374"/>
        <end position="397"/>
    </location>
</feature>
<evidence type="ECO:0000256" key="2">
    <source>
        <dbReference type="SAM" id="Phobius"/>
    </source>
</evidence>
<comment type="caution">
    <text evidence="3">The sequence shown here is derived from an EMBL/GenBank/DDBJ whole genome shotgun (WGS) entry which is preliminary data.</text>
</comment>